<dbReference type="Pfam" id="PF03478">
    <property type="entry name" value="Beta-prop_KIB1-4"/>
    <property type="match status" value="1"/>
</dbReference>
<evidence type="ECO:0000259" key="1">
    <source>
        <dbReference type="PROSITE" id="PS50181"/>
    </source>
</evidence>
<proteinExistence type="predicted"/>
<dbReference type="AlphaFoldDB" id="A0AAD8RY07"/>
<dbReference type="InterPro" id="IPR050942">
    <property type="entry name" value="F-box_BR-signaling"/>
</dbReference>
<keyword evidence="3" id="KW-1185">Reference proteome</keyword>
<dbReference type="PANTHER" id="PTHR44259">
    <property type="entry name" value="OS07G0183000 PROTEIN-RELATED"/>
    <property type="match status" value="1"/>
</dbReference>
<accession>A0AAD8RY07</accession>
<comment type="caution">
    <text evidence="2">The sequence shown here is derived from an EMBL/GenBank/DDBJ whole genome shotgun (WGS) entry which is preliminary data.</text>
</comment>
<reference evidence="2" key="1">
    <citation type="submission" date="2023-07" db="EMBL/GenBank/DDBJ databases">
        <title>A chromosome-level genome assembly of Lolium multiflorum.</title>
        <authorList>
            <person name="Chen Y."/>
            <person name="Copetti D."/>
            <person name="Kolliker R."/>
            <person name="Studer B."/>
        </authorList>
    </citation>
    <scope>NUCLEOTIDE SEQUENCE</scope>
    <source>
        <strain evidence="2">02402/16</strain>
        <tissue evidence="2">Leaf</tissue>
    </source>
</reference>
<dbReference type="SUPFAM" id="SSF81383">
    <property type="entry name" value="F-box domain"/>
    <property type="match status" value="1"/>
</dbReference>
<dbReference type="EMBL" id="JAUUTY010000004">
    <property type="protein sequence ID" value="KAK1642067.1"/>
    <property type="molecule type" value="Genomic_DNA"/>
</dbReference>
<dbReference type="InterPro" id="IPR036047">
    <property type="entry name" value="F-box-like_dom_sf"/>
</dbReference>
<gene>
    <name evidence="2" type="ORF">QYE76_059872</name>
</gene>
<evidence type="ECO:0000313" key="3">
    <source>
        <dbReference type="Proteomes" id="UP001231189"/>
    </source>
</evidence>
<evidence type="ECO:0000313" key="2">
    <source>
        <dbReference type="EMBL" id="KAK1642067.1"/>
    </source>
</evidence>
<feature type="domain" description="F-box" evidence="1">
    <location>
        <begin position="68"/>
        <end position="114"/>
    </location>
</feature>
<sequence length="438" mass="49326">MYAQHHDGVEEAPATAALGAAENAHALVHSSEIREEERRPAPPSRSFLVQINGEENQHGDSDHSTDEGVDWMDLPLDMFRVILDRLDAFGILSFPLVCRPWAGVYTENRRLQPGAPTLLTSPSELGGYEIPDDWKRGLFFINNILSREFFSVEVEGLRYERWIGGKDEWIVTIGQEGNFFKLLNPITGYSITLPDNLQGYRSFDHVQLCRAPTQAEPDDYFAIAISARILAYTMAGNDHWITLENPDEPWLNYSDAIMYGDKIIAICRSGNLWSWGLDEGGENPKLLLRSCVDILGWKEFDFFLAPSVNGNILIVSPHGDYAPLRWGNRRSFDSSHLNFPVDGAVIHEVDMDTQSIEEIRDIGDQALFVGPNYPFYVPVSLPSGDLKRNHVYIADVSDYEAIAIDLSLEDLPGSVSLINYSGPENNYQVPMWFRPAFP</sequence>
<dbReference type="Proteomes" id="UP001231189">
    <property type="component" value="Unassembled WGS sequence"/>
</dbReference>
<organism evidence="2 3">
    <name type="scientific">Lolium multiflorum</name>
    <name type="common">Italian ryegrass</name>
    <name type="synonym">Lolium perenne subsp. multiflorum</name>
    <dbReference type="NCBI Taxonomy" id="4521"/>
    <lineage>
        <taxon>Eukaryota</taxon>
        <taxon>Viridiplantae</taxon>
        <taxon>Streptophyta</taxon>
        <taxon>Embryophyta</taxon>
        <taxon>Tracheophyta</taxon>
        <taxon>Spermatophyta</taxon>
        <taxon>Magnoliopsida</taxon>
        <taxon>Liliopsida</taxon>
        <taxon>Poales</taxon>
        <taxon>Poaceae</taxon>
        <taxon>BOP clade</taxon>
        <taxon>Pooideae</taxon>
        <taxon>Poodae</taxon>
        <taxon>Poeae</taxon>
        <taxon>Poeae Chloroplast Group 2 (Poeae type)</taxon>
        <taxon>Loliodinae</taxon>
        <taxon>Loliinae</taxon>
        <taxon>Lolium</taxon>
    </lineage>
</organism>
<dbReference type="InterPro" id="IPR001810">
    <property type="entry name" value="F-box_dom"/>
</dbReference>
<dbReference type="InterPro" id="IPR005174">
    <property type="entry name" value="KIB1-4_b-propeller"/>
</dbReference>
<name>A0AAD8RY07_LOLMU</name>
<dbReference type="PANTHER" id="PTHR44259:SF57">
    <property type="entry name" value="DUF1618 DOMAIN-CONTAINING PROTEIN"/>
    <property type="match status" value="1"/>
</dbReference>
<protein>
    <recommendedName>
        <fullName evidence="1">F-box domain-containing protein</fullName>
    </recommendedName>
</protein>
<dbReference type="PROSITE" id="PS50181">
    <property type="entry name" value="FBOX"/>
    <property type="match status" value="1"/>
</dbReference>